<dbReference type="Proteomes" id="UP000309016">
    <property type="component" value="Chromosome"/>
</dbReference>
<dbReference type="PROSITE" id="PS00758">
    <property type="entry name" value="ARGE_DAPE_CPG2_1"/>
    <property type="match status" value="1"/>
</dbReference>
<accession>A0A5B7X6N6</accession>
<keyword evidence="3 6" id="KW-0378">Hydrolase</keyword>
<feature type="domain" description="Peptidase M20 dimerisation" evidence="5">
    <location>
        <begin position="233"/>
        <end position="335"/>
    </location>
</feature>
<dbReference type="SUPFAM" id="SSF55031">
    <property type="entry name" value="Bacterial exopeptidase dimerisation domain"/>
    <property type="match status" value="1"/>
</dbReference>
<dbReference type="InterPro" id="IPR050072">
    <property type="entry name" value="Peptidase_M20A"/>
</dbReference>
<evidence type="ECO:0000256" key="4">
    <source>
        <dbReference type="ARBA" id="ARBA00022833"/>
    </source>
</evidence>
<dbReference type="EMBL" id="CP040812">
    <property type="protein sequence ID" value="QCY71087.1"/>
    <property type="molecule type" value="Genomic_DNA"/>
</dbReference>
<dbReference type="SUPFAM" id="SSF53187">
    <property type="entry name" value="Zn-dependent exopeptidases"/>
    <property type="match status" value="1"/>
</dbReference>
<dbReference type="Pfam" id="PF01546">
    <property type="entry name" value="Peptidase_M20"/>
    <property type="match status" value="1"/>
</dbReference>
<dbReference type="Gene3D" id="3.40.630.10">
    <property type="entry name" value="Zn peptidases"/>
    <property type="match status" value="1"/>
</dbReference>
<evidence type="ECO:0000259" key="5">
    <source>
        <dbReference type="Pfam" id="PF07687"/>
    </source>
</evidence>
<evidence type="ECO:0000313" key="7">
    <source>
        <dbReference type="Proteomes" id="UP000309016"/>
    </source>
</evidence>
<keyword evidence="7" id="KW-1185">Reference proteome</keyword>
<evidence type="ECO:0000256" key="3">
    <source>
        <dbReference type="ARBA" id="ARBA00022801"/>
    </source>
</evidence>
<dbReference type="OrthoDB" id="9783294at2"/>
<dbReference type="InterPro" id="IPR011650">
    <property type="entry name" value="Peptidase_M20_dimer"/>
</dbReference>
<sequence>MKISLFPKNTFSLIFLIIFFCTTFNSLAQKASPSEGKKEVLEKKYIKEINSLSKHKKVQKAFKTIEELESRTLNELIMLTEIPAPPFKEEVRAAKYAEMLKEAGADSVWTDDVGNVIALKKGFSGNKVVALDAHLDTVFPEGTDVTVKKHGDTLIAPGIGDDTRGLMVVLTVLRALEINNIETEADILFIGSVGEEGLGDLRGVKHLFRKDGPGIDSWIGVDGGDLAGIANGALGSLRYRVTFKGPGGHSWGAFGLANPHHALGRAINNFIINADSLSRSEEKVSYNIGRIGGGTSVNAIPFESWLEVDMRSAVPDQLKKMDQIFQKSVQEALKKENQVKREGSDLQVEIDMVGDRPSGIIPVDNRLVQNAMASAALFGATPTLRTGSTNSNIPISLGIPAVTIGRGGKGDGAHSLQEWWINDEGHLSIQRALILLLSEAGIAN</sequence>
<dbReference type="PANTHER" id="PTHR43808">
    <property type="entry name" value="ACETYLORNITHINE DEACETYLASE"/>
    <property type="match status" value="1"/>
</dbReference>
<reference evidence="6 7" key="1">
    <citation type="submission" date="2019-06" db="EMBL/GenBank/DDBJ databases">
        <title>Complete genome sequence of Antarcticibacterium flavum KCTC 52984T from an Antarctic marine sediment.</title>
        <authorList>
            <person name="Lee Y.M."/>
            <person name="Shin S.C."/>
        </authorList>
    </citation>
    <scope>NUCLEOTIDE SEQUENCE [LARGE SCALE GENOMIC DNA]</scope>
    <source>
        <strain evidence="6 7">KCTC 52984</strain>
    </source>
</reference>
<gene>
    <name evidence="6" type="ORF">FHG64_17725</name>
</gene>
<comment type="cofactor">
    <cofactor evidence="1">
        <name>Zn(2+)</name>
        <dbReference type="ChEBI" id="CHEBI:29105"/>
    </cofactor>
</comment>
<dbReference type="GO" id="GO:0016787">
    <property type="term" value="F:hydrolase activity"/>
    <property type="evidence" value="ECO:0007669"/>
    <property type="project" value="UniProtKB-KW"/>
</dbReference>
<keyword evidence="4" id="KW-0862">Zinc</keyword>
<evidence type="ECO:0000313" key="6">
    <source>
        <dbReference type="EMBL" id="QCY71087.1"/>
    </source>
</evidence>
<organism evidence="6 7">
    <name type="scientific">Antarcticibacterium flavum</name>
    <dbReference type="NCBI Taxonomy" id="2058175"/>
    <lineage>
        <taxon>Bacteria</taxon>
        <taxon>Pseudomonadati</taxon>
        <taxon>Bacteroidota</taxon>
        <taxon>Flavobacteriia</taxon>
        <taxon>Flavobacteriales</taxon>
        <taxon>Flavobacteriaceae</taxon>
        <taxon>Antarcticibacterium</taxon>
    </lineage>
</organism>
<dbReference type="InterPro" id="IPR036264">
    <property type="entry name" value="Bact_exopeptidase_dim_dom"/>
</dbReference>
<proteinExistence type="predicted"/>
<dbReference type="Gene3D" id="3.30.70.360">
    <property type="match status" value="1"/>
</dbReference>
<dbReference type="AlphaFoldDB" id="A0A5B7X6N6"/>
<protein>
    <submittedName>
        <fullName evidence="6">M20/M25/M40 family metallo-hydrolase</fullName>
    </submittedName>
</protein>
<dbReference type="InterPro" id="IPR002933">
    <property type="entry name" value="Peptidase_M20"/>
</dbReference>
<dbReference type="Pfam" id="PF07687">
    <property type="entry name" value="M20_dimer"/>
    <property type="match status" value="1"/>
</dbReference>
<name>A0A5B7X6N6_9FLAO</name>
<dbReference type="GO" id="GO:0046872">
    <property type="term" value="F:metal ion binding"/>
    <property type="evidence" value="ECO:0007669"/>
    <property type="project" value="UniProtKB-KW"/>
</dbReference>
<keyword evidence="2" id="KW-0479">Metal-binding</keyword>
<evidence type="ECO:0000256" key="2">
    <source>
        <dbReference type="ARBA" id="ARBA00022723"/>
    </source>
</evidence>
<dbReference type="KEGG" id="afla:FHG64_17725"/>
<dbReference type="InterPro" id="IPR001261">
    <property type="entry name" value="ArgE/DapE_CS"/>
</dbReference>
<evidence type="ECO:0000256" key="1">
    <source>
        <dbReference type="ARBA" id="ARBA00001947"/>
    </source>
</evidence>
<dbReference type="RefSeq" id="WP_139067637.1">
    <property type="nucleotide sequence ID" value="NZ_CP040812.1"/>
</dbReference>
<dbReference type="PANTHER" id="PTHR43808:SF17">
    <property type="entry name" value="PEPTIDASE M20"/>
    <property type="match status" value="1"/>
</dbReference>